<dbReference type="WBParaSite" id="nRc.2.0.1.t25588-RA">
    <property type="protein sequence ID" value="nRc.2.0.1.t25588-RA"/>
    <property type="gene ID" value="nRc.2.0.1.g25588"/>
</dbReference>
<dbReference type="Proteomes" id="UP000887565">
    <property type="component" value="Unplaced"/>
</dbReference>
<sequence>MIANDDYYQTDAKRPSEVRYIADTQSDESYMPLVPANISCMRNKASNAKKTRKKWLEQF</sequence>
<reference evidence="2" key="1">
    <citation type="submission" date="2022-11" db="UniProtKB">
        <authorList>
            <consortium name="WormBaseParasite"/>
        </authorList>
    </citation>
    <scope>IDENTIFICATION</scope>
</reference>
<accession>A0A915JHK0</accession>
<dbReference type="AlphaFoldDB" id="A0A915JHK0"/>
<proteinExistence type="predicted"/>
<protein>
    <submittedName>
        <fullName evidence="2">Uncharacterized protein</fullName>
    </submittedName>
</protein>
<name>A0A915JHK0_ROMCU</name>
<evidence type="ECO:0000313" key="1">
    <source>
        <dbReference type="Proteomes" id="UP000887565"/>
    </source>
</evidence>
<organism evidence="1 2">
    <name type="scientific">Romanomermis culicivorax</name>
    <name type="common">Nematode worm</name>
    <dbReference type="NCBI Taxonomy" id="13658"/>
    <lineage>
        <taxon>Eukaryota</taxon>
        <taxon>Metazoa</taxon>
        <taxon>Ecdysozoa</taxon>
        <taxon>Nematoda</taxon>
        <taxon>Enoplea</taxon>
        <taxon>Dorylaimia</taxon>
        <taxon>Mermithida</taxon>
        <taxon>Mermithoidea</taxon>
        <taxon>Mermithidae</taxon>
        <taxon>Romanomermis</taxon>
    </lineage>
</organism>
<keyword evidence="1" id="KW-1185">Reference proteome</keyword>
<evidence type="ECO:0000313" key="2">
    <source>
        <dbReference type="WBParaSite" id="nRc.2.0.1.t25588-RA"/>
    </source>
</evidence>